<evidence type="ECO:0000313" key="2">
    <source>
        <dbReference type="Proteomes" id="UP000827872"/>
    </source>
</evidence>
<keyword evidence="2" id="KW-1185">Reference proteome</keyword>
<protein>
    <submittedName>
        <fullName evidence="1">Uncharacterized protein</fullName>
    </submittedName>
</protein>
<reference evidence="1" key="1">
    <citation type="submission" date="2021-08" db="EMBL/GenBank/DDBJ databases">
        <title>The first chromosome-level gecko genome reveals the dynamic sex chromosomes of Neotropical dwarf geckos (Sphaerodactylidae: Sphaerodactylus).</title>
        <authorList>
            <person name="Pinto B.J."/>
            <person name="Keating S.E."/>
            <person name="Gamble T."/>
        </authorList>
    </citation>
    <scope>NUCLEOTIDE SEQUENCE</scope>
    <source>
        <strain evidence="1">TG3544</strain>
    </source>
</reference>
<proteinExistence type="predicted"/>
<evidence type="ECO:0000313" key="1">
    <source>
        <dbReference type="EMBL" id="KAH8018097.1"/>
    </source>
</evidence>
<sequence length="718" mass="78919">MALASHEASVWEGEICIFLGPRARESRVLIAHQVPFQKHVLQGFTDVMEDAEPSESISVVSNSVVKDRSQQEACVGKCRAGGALCRRPCDPPFHGTMTFDCLGGQWQKSTETCASLDVQSLLQRISKPRIVGGYEEYSSHGSTSEANGRQPCTADFSCIIGDVLSAKPVAGNIVNIVTLLRTISSNKPAGVSIDKLRDYSKIASHILDGSVLPNWAFVNNKNASSDLLESVISFAGKLQIGSSPPSISDLFVATKGARISRNTPEKSFTFSLGFNNSESHLNGSISLLREELRLLPSDSQAISVAWPTLGPILEKTLLKDVSVNGMVLSAILPKELKEVSLTFEKINRTVNSLCVGWHSHERRWDKKACQLQEETPTLATCRCTHQPARFQSFSILMSSVHINDPTLHLVTCVGLLVSLCSLVLFLAIETVVWPQVIQTHISYVRHMCLVNIATSLLVADVLFIVAAFVSNMPRNHSGCVATTFFVHFFYLALFFWMLALGLLILYGLLVIFWHLRKSTLLAVAFSVGYGCPLVITLLTVLITEPKKGYLRDGACWLNWEDTKALLAFIMPALLIIGINAVVVLVVIAKSGRSSVQDRSKTQDLVTVIRVSKNVVLLTPLLGLTWGLGLATVYNDSLGFHIVFSLLNAFQVSPTEFMVCFQAQFEVLVLTFKTVKGLTLWYLKSCVLPYCPSHQISQALQFVPPSSEEKQLETGCLLW</sequence>
<name>A0ACB8GES5_9SAUR</name>
<organism evidence="1 2">
    <name type="scientific">Sphaerodactylus townsendi</name>
    <dbReference type="NCBI Taxonomy" id="933632"/>
    <lineage>
        <taxon>Eukaryota</taxon>
        <taxon>Metazoa</taxon>
        <taxon>Chordata</taxon>
        <taxon>Craniata</taxon>
        <taxon>Vertebrata</taxon>
        <taxon>Euteleostomi</taxon>
        <taxon>Lepidosauria</taxon>
        <taxon>Squamata</taxon>
        <taxon>Bifurcata</taxon>
        <taxon>Gekkota</taxon>
        <taxon>Sphaerodactylidae</taxon>
        <taxon>Sphaerodactylus</taxon>
    </lineage>
</organism>
<dbReference type="EMBL" id="CM037614">
    <property type="protein sequence ID" value="KAH8018097.1"/>
    <property type="molecule type" value="Genomic_DNA"/>
</dbReference>
<dbReference type="Proteomes" id="UP000827872">
    <property type="component" value="Linkage Group LG01"/>
</dbReference>
<comment type="caution">
    <text evidence="1">The sequence shown here is derived from an EMBL/GenBank/DDBJ whole genome shotgun (WGS) entry which is preliminary data.</text>
</comment>
<gene>
    <name evidence="1" type="ORF">K3G42_033672</name>
</gene>
<accession>A0ACB8GES5</accession>